<dbReference type="EMBL" id="CM004469">
    <property type="protein sequence ID" value="OCT91780.1"/>
    <property type="molecule type" value="Genomic_DNA"/>
</dbReference>
<protein>
    <submittedName>
        <fullName evidence="2">Uncharacterized protein</fullName>
    </submittedName>
</protein>
<feature type="compositionally biased region" description="Polar residues" evidence="1">
    <location>
        <begin position="16"/>
        <end position="27"/>
    </location>
</feature>
<evidence type="ECO:0000256" key="1">
    <source>
        <dbReference type="SAM" id="MobiDB-lite"/>
    </source>
</evidence>
<evidence type="ECO:0000313" key="3">
    <source>
        <dbReference type="Proteomes" id="UP000694892"/>
    </source>
</evidence>
<dbReference type="AlphaFoldDB" id="A0A974DI07"/>
<dbReference type="Proteomes" id="UP000694892">
    <property type="component" value="Chromosome 2S"/>
</dbReference>
<feature type="non-terminal residue" evidence="2">
    <location>
        <position position="1"/>
    </location>
</feature>
<feature type="region of interest" description="Disordered" evidence="1">
    <location>
        <begin position="1"/>
        <end position="27"/>
    </location>
</feature>
<organism evidence="2 3">
    <name type="scientific">Xenopus laevis</name>
    <name type="common">African clawed frog</name>
    <dbReference type="NCBI Taxonomy" id="8355"/>
    <lineage>
        <taxon>Eukaryota</taxon>
        <taxon>Metazoa</taxon>
        <taxon>Chordata</taxon>
        <taxon>Craniata</taxon>
        <taxon>Vertebrata</taxon>
        <taxon>Euteleostomi</taxon>
        <taxon>Amphibia</taxon>
        <taxon>Batrachia</taxon>
        <taxon>Anura</taxon>
        <taxon>Pipoidea</taxon>
        <taxon>Pipidae</taxon>
        <taxon>Xenopodinae</taxon>
        <taxon>Xenopus</taxon>
        <taxon>Xenopus</taxon>
    </lineage>
</organism>
<proteinExistence type="predicted"/>
<sequence length="27" mass="2961">MSTSTALHLMDEQDPAPTTIQNTEESL</sequence>
<reference evidence="3" key="1">
    <citation type="journal article" date="2016" name="Nature">
        <title>Genome evolution in the allotetraploid frog Xenopus laevis.</title>
        <authorList>
            <person name="Session A.M."/>
            <person name="Uno Y."/>
            <person name="Kwon T."/>
            <person name="Chapman J.A."/>
            <person name="Toyoda A."/>
            <person name="Takahashi S."/>
            <person name="Fukui A."/>
            <person name="Hikosaka A."/>
            <person name="Suzuki A."/>
            <person name="Kondo M."/>
            <person name="van Heeringen S.J."/>
            <person name="Quigley I."/>
            <person name="Heinz S."/>
            <person name="Ogino H."/>
            <person name="Ochi H."/>
            <person name="Hellsten U."/>
            <person name="Lyons J.B."/>
            <person name="Simakov O."/>
            <person name="Putnam N."/>
            <person name="Stites J."/>
            <person name="Kuroki Y."/>
            <person name="Tanaka T."/>
            <person name="Michiue T."/>
            <person name="Watanabe M."/>
            <person name="Bogdanovic O."/>
            <person name="Lister R."/>
            <person name="Georgiou G."/>
            <person name="Paranjpe S.S."/>
            <person name="van Kruijsbergen I."/>
            <person name="Shu S."/>
            <person name="Carlson J."/>
            <person name="Kinoshita T."/>
            <person name="Ohta Y."/>
            <person name="Mawaribuchi S."/>
            <person name="Jenkins J."/>
            <person name="Grimwood J."/>
            <person name="Schmutz J."/>
            <person name="Mitros T."/>
            <person name="Mozaffari S.V."/>
            <person name="Suzuki Y."/>
            <person name="Haramoto Y."/>
            <person name="Yamamoto T.S."/>
            <person name="Takagi C."/>
            <person name="Heald R."/>
            <person name="Miller K."/>
            <person name="Haudenschild C."/>
            <person name="Kitzman J."/>
            <person name="Nakayama T."/>
            <person name="Izutsu Y."/>
            <person name="Robert J."/>
            <person name="Fortriede J."/>
            <person name="Burns K."/>
            <person name="Lotay V."/>
            <person name="Karimi K."/>
            <person name="Yasuoka Y."/>
            <person name="Dichmann D.S."/>
            <person name="Flajnik M.F."/>
            <person name="Houston D.W."/>
            <person name="Shendure J."/>
            <person name="DuPasquier L."/>
            <person name="Vize P.D."/>
            <person name="Zorn A.M."/>
            <person name="Ito M."/>
            <person name="Marcotte E.M."/>
            <person name="Wallingford J.B."/>
            <person name="Ito Y."/>
            <person name="Asashima M."/>
            <person name="Ueno N."/>
            <person name="Matsuda Y."/>
            <person name="Veenstra G.J."/>
            <person name="Fujiyama A."/>
            <person name="Harland R.M."/>
            <person name="Taira M."/>
            <person name="Rokhsar D.S."/>
        </authorList>
    </citation>
    <scope>NUCLEOTIDE SEQUENCE [LARGE SCALE GENOMIC DNA]</scope>
    <source>
        <strain evidence="3">J</strain>
    </source>
</reference>
<accession>A0A974DI07</accession>
<feature type="non-terminal residue" evidence="2">
    <location>
        <position position="27"/>
    </location>
</feature>
<name>A0A974DI07_XENLA</name>
<gene>
    <name evidence="2" type="ORF">XELAEV_180148352mg</name>
</gene>
<evidence type="ECO:0000313" key="2">
    <source>
        <dbReference type="EMBL" id="OCT91780.1"/>
    </source>
</evidence>